<dbReference type="Pfam" id="PF10387">
    <property type="entry name" value="DUF2442"/>
    <property type="match status" value="1"/>
</dbReference>
<protein>
    <submittedName>
        <fullName evidence="1">DUF2442 domain-containing protein</fullName>
    </submittedName>
</protein>
<accession>A0A975MQ50</accession>
<keyword evidence="2" id="KW-1185">Reference proteome</keyword>
<organism evidence="1 2">
    <name type="scientific">Methylomonas paludis</name>
    <dbReference type="NCBI Taxonomy" id="1173101"/>
    <lineage>
        <taxon>Bacteria</taxon>
        <taxon>Pseudomonadati</taxon>
        <taxon>Pseudomonadota</taxon>
        <taxon>Gammaproteobacteria</taxon>
        <taxon>Methylococcales</taxon>
        <taxon>Methylococcaceae</taxon>
        <taxon>Methylomonas</taxon>
    </lineage>
</organism>
<dbReference type="KEGG" id="mpad:KEF85_05550"/>
<dbReference type="InterPro" id="IPR036782">
    <property type="entry name" value="NE0471-like_N"/>
</dbReference>
<dbReference type="EMBL" id="CP073754">
    <property type="protein sequence ID" value="QWF71922.1"/>
    <property type="molecule type" value="Genomic_DNA"/>
</dbReference>
<evidence type="ECO:0000313" key="1">
    <source>
        <dbReference type="EMBL" id="QWF71922.1"/>
    </source>
</evidence>
<name>A0A975MQ50_9GAMM</name>
<dbReference type="Proteomes" id="UP000676649">
    <property type="component" value="Chromosome"/>
</dbReference>
<dbReference type="Gene3D" id="3.30.2020.10">
    <property type="entry name" value="NE0471-like N-terminal domain"/>
    <property type="match status" value="1"/>
</dbReference>
<reference evidence="1" key="1">
    <citation type="submission" date="2021-04" db="EMBL/GenBank/DDBJ databases">
        <title>Draft genome sequence data of methanotrophic Methylovulum sp. strain S1L and Methylomonas sp. strain S2AM isolated from boreal lake water columns.</title>
        <authorList>
            <person name="Rissanen A.J."/>
            <person name="Mangayil R."/>
            <person name="Svenning M.M."/>
            <person name="Khanongnuch R."/>
        </authorList>
    </citation>
    <scope>NUCLEOTIDE SEQUENCE</scope>
    <source>
        <strain evidence="1">S2AM</strain>
    </source>
</reference>
<dbReference type="SUPFAM" id="SSF143880">
    <property type="entry name" value="NE0471 N-terminal domain-like"/>
    <property type="match status" value="1"/>
</dbReference>
<dbReference type="RefSeq" id="WP_215583770.1">
    <property type="nucleotide sequence ID" value="NZ_CP073754.1"/>
</dbReference>
<proteinExistence type="predicted"/>
<sequence>MIFNNGQQGVADLKETIFNDPRPIFGQLKDLGRFKNFKVVHSAIVWPNDLDLACEYLFYLAFKERPEFQKQFKSWGYLDGVV</sequence>
<evidence type="ECO:0000313" key="2">
    <source>
        <dbReference type="Proteomes" id="UP000676649"/>
    </source>
</evidence>
<dbReference type="AlphaFoldDB" id="A0A975MQ50"/>
<gene>
    <name evidence="1" type="ORF">KEF85_05550</name>
</gene>
<dbReference type="InterPro" id="IPR018841">
    <property type="entry name" value="DUF2442"/>
</dbReference>